<reference evidence="5 6" key="1">
    <citation type="journal article" date="2022" name="Int. J. Syst. Evol. Microbiol.">
        <title>Prevotella herbatica sp. nov., a plant polysaccharide-decomposing anaerobic bacterium isolated from a methanogenic reactor.</title>
        <authorList>
            <person name="Uek A."/>
            <person name="Tonouchi A."/>
            <person name="Kaku N."/>
            <person name="Ueki K."/>
        </authorList>
    </citation>
    <scope>NUCLEOTIDE SEQUENCE [LARGE SCALE GENOMIC DNA]</scope>
    <source>
        <strain evidence="5 6">WR041</strain>
    </source>
</reference>
<evidence type="ECO:0000256" key="3">
    <source>
        <dbReference type="ARBA" id="ARBA00023163"/>
    </source>
</evidence>
<dbReference type="EMBL" id="AP024484">
    <property type="protein sequence ID" value="BCS84996.1"/>
    <property type="molecule type" value="Genomic_DNA"/>
</dbReference>
<dbReference type="InterPro" id="IPR014710">
    <property type="entry name" value="RmlC-like_jellyroll"/>
</dbReference>
<keyword evidence="1" id="KW-0805">Transcription regulation</keyword>
<dbReference type="Proteomes" id="UP001319045">
    <property type="component" value="Chromosome"/>
</dbReference>
<dbReference type="RefSeq" id="WP_207155167.1">
    <property type="nucleotide sequence ID" value="NZ_AP024484.1"/>
</dbReference>
<organism evidence="5 6">
    <name type="scientific">Prevotella herbatica</name>
    <dbReference type="NCBI Taxonomy" id="2801997"/>
    <lineage>
        <taxon>Bacteria</taxon>
        <taxon>Pseudomonadati</taxon>
        <taxon>Bacteroidota</taxon>
        <taxon>Bacteroidia</taxon>
        <taxon>Bacteroidales</taxon>
        <taxon>Prevotellaceae</taxon>
        <taxon>Prevotella</taxon>
    </lineage>
</organism>
<proteinExistence type="predicted"/>
<evidence type="ECO:0000259" key="4">
    <source>
        <dbReference type="PROSITE" id="PS01124"/>
    </source>
</evidence>
<dbReference type="Pfam" id="PF12833">
    <property type="entry name" value="HTH_18"/>
    <property type="match status" value="1"/>
</dbReference>
<evidence type="ECO:0000313" key="5">
    <source>
        <dbReference type="EMBL" id="BCS84996.1"/>
    </source>
</evidence>
<accession>A0ABM7NWU6</accession>
<feature type="domain" description="HTH araC/xylS-type" evidence="4">
    <location>
        <begin position="175"/>
        <end position="273"/>
    </location>
</feature>
<keyword evidence="2" id="KW-0238">DNA-binding</keyword>
<evidence type="ECO:0000256" key="1">
    <source>
        <dbReference type="ARBA" id="ARBA00023015"/>
    </source>
</evidence>
<dbReference type="SUPFAM" id="SSF46689">
    <property type="entry name" value="Homeodomain-like"/>
    <property type="match status" value="2"/>
</dbReference>
<dbReference type="PANTHER" id="PTHR43280">
    <property type="entry name" value="ARAC-FAMILY TRANSCRIPTIONAL REGULATOR"/>
    <property type="match status" value="1"/>
</dbReference>
<dbReference type="Gene3D" id="1.10.10.60">
    <property type="entry name" value="Homeodomain-like"/>
    <property type="match status" value="2"/>
</dbReference>
<evidence type="ECO:0000256" key="2">
    <source>
        <dbReference type="ARBA" id="ARBA00023125"/>
    </source>
</evidence>
<dbReference type="InterPro" id="IPR018060">
    <property type="entry name" value="HTH_AraC"/>
</dbReference>
<keyword evidence="6" id="KW-1185">Reference proteome</keyword>
<evidence type="ECO:0000313" key="6">
    <source>
        <dbReference type="Proteomes" id="UP001319045"/>
    </source>
</evidence>
<gene>
    <name evidence="5" type="ORF">prwr041_08890</name>
</gene>
<sequence>MNDNILHSFSYHDIHIAPKNQIDLHQQSTWELSYVSVGSGIRTIGDKTEMFNSGDVVLIPPEIPHCWSFNDFETDINGHIANITVTFDDVFLNKCASAFPEMSAVIMKIRENIDAVKFGKRKAGVIISILNGMKKENNAEKLASLIRLLSVSSDNKDIYIVGHNNKIDAREYQLNLIKTYVLCNFYRSITIDDVARHVNMNRTSFCRFFKYNIGMSFVNYLNEYRIAKACELLKKTDFNISQVCYKSGFNDIPYFCRVFRRIKCMTPSKYRITNY</sequence>
<dbReference type="Gene3D" id="2.60.120.10">
    <property type="entry name" value="Jelly Rolls"/>
    <property type="match status" value="1"/>
</dbReference>
<dbReference type="PANTHER" id="PTHR43280:SF27">
    <property type="entry name" value="TRANSCRIPTIONAL REGULATOR MTLR"/>
    <property type="match status" value="1"/>
</dbReference>
<dbReference type="PROSITE" id="PS01124">
    <property type="entry name" value="HTH_ARAC_FAMILY_2"/>
    <property type="match status" value="1"/>
</dbReference>
<protein>
    <submittedName>
        <fullName evidence="5">AraC family transcriptional regulator</fullName>
    </submittedName>
</protein>
<dbReference type="InterPro" id="IPR009057">
    <property type="entry name" value="Homeodomain-like_sf"/>
</dbReference>
<dbReference type="SUPFAM" id="SSF51182">
    <property type="entry name" value="RmlC-like cupins"/>
    <property type="match status" value="1"/>
</dbReference>
<dbReference type="SMART" id="SM00342">
    <property type="entry name" value="HTH_ARAC"/>
    <property type="match status" value="1"/>
</dbReference>
<keyword evidence="3" id="KW-0804">Transcription</keyword>
<name>A0ABM7NWU6_9BACT</name>
<dbReference type="InterPro" id="IPR011051">
    <property type="entry name" value="RmlC_Cupin_sf"/>
</dbReference>